<reference evidence="1 2" key="1">
    <citation type="submission" date="2023-08" db="EMBL/GenBank/DDBJ databases">
        <title>Oxalobacteraceae gen .nov., isolated from river sludge outside the plant.</title>
        <authorList>
            <person name="Zhao S.Y."/>
        </authorList>
    </citation>
    <scope>NUCLEOTIDE SEQUENCE [LARGE SCALE GENOMIC DNA]</scope>
    <source>
        <strain evidence="1 2">R-40</strain>
    </source>
</reference>
<dbReference type="EMBL" id="JAUYVH010000021">
    <property type="protein sequence ID" value="MDQ9172344.1"/>
    <property type="molecule type" value="Genomic_DNA"/>
</dbReference>
<dbReference type="Proteomes" id="UP001225596">
    <property type="component" value="Unassembled WGS sequence"/>
</dbReference>
<sequence>MRSLIRLLRSGILSVPVFFSPGLSAQEPAERAARADAILLEQVSDFLEYFIDAQKTPAQQAALFASDAQYYEHGKAGKAAIIRDIEYFARRWPNRNYRLKAIHYITPDPALGKVFVSYEIDYRVVNDSRNASGKAFYGAVIADLDSSPKVEWIKERISR</sequence>
<accession>A0ABU1BU23</accession>
<comment type="caution">
    <text evidence="1">The sequence shown here is derived from an EMBL/GenBank/DDBJ whole genome shotgun (WGS) entry which is preliminary data.</text>
</comment>
<organism evidence="1 2">
    <name type="scientific">Keguizhuia sedimenti</name>
    <dbReference type="NCBI Taxonomy" id="3064264"/>
    <lineage>
        <taxon>Bacteria</taxon>
        <taxon>Pseudomonadati</taxon>
        <taxon>Pseudomonadota</taxon>
        <taxon>Betaproteobacteria</taxon>
        <taxon>Burkholderiales</taxon>
        <taxon>Oxalobacteraceae</taxon>
        <taxon>Keguizhuia</taxon>
    </lineage>
</organism>
<name>A0ABU1BU23_9BURK</name>
<dbReference type="RefSeq" id="WP_338438384.1">
    <property type="nucleotide sequence ID" value="NZ_JAUYVH010000021.1"/>
</dbReference>
<evidence type="ECO:0000313" key="2">
    <source>
        <dbReference type="Proteomes" id="UP001225596"/>
    </source>
</evidence>
<gene>
    <name evidence="1" type="ORF">Q8A64_18210</name>
</gene>
<evidence type="ECO:0008006" key="3">
    <source>
        <dbReference type="Google" id="ProtNLM"/>
    </source>
</evidence>
<keyword evidence="2" id="KW-1185">Reference proteome</keyword>
<protein>
    <recommendedName>
        <fullName evidence="3">DUF4440 domain-containing protein</fullName>
    </recommendedName>
</protein>
<proteinExistence type="predicted"/>
<evidence type="ECO:0000313" key="1">
    <source>
        <dbReference type="EMBL" id="MDQ9172344.1"/>
    </source>
</evidence>